<evidence type="ECO:0000256" key="3">
    <source>
        <dbReference type="ARBA" id="ARBA00023170"/>
    </source>
</evidence>
<keyword evidence="4" id="KW-1133">Transmembrane helix</keyword>
<proteinExistence type="predicted"/>
<feature type="non-terminal residue" evidence="6">
    <location>
        <position position="214"/>
    </location>
</feature>
<organism evidence="6 7">
    <name type="scientific">Pristionchus mayeri</name>
    <dbReference type="NCBI Taxonomy" id="1317129"/>
    <lineage>
        <taxon>Eukaryota</taxon>
        <taxon>Metazoa</taxon>
        <taxon>Ecdysozoa</taxon>
        <taxon>Nematoda</taxon>
        <taxon>Chromadorea</taxon>
        <taxon>Rhabditida</taxon>
        <taxon>Rhabditina</taxon>
        <taxon>Diplogasteromorpha</taxon>
        <taxon>Diplogasteroidea</taxon>
        <taxon>Neodiplogasteridae</taxon>
        <taxon>Pristionchus</taxon>
    </lineage>
</organism>
<accession>A0AAN5CKX4</accession>
<keyword evidence="7" id="KW-1185">Reference proteome</keyword>
<keyword evidence="4" id="KW-0472">Membrane</keyword>
<dbReference type="Gene3D" id="1.10.565.10">
    <property type="entry name" value="Retinoid X Receptor"/>
    <property type="match status" value="1"/>
</dbReference>
<dbReference type="PANTHER" id="PTHR46011:SF6">
    <property type="entry name" value="HIGH ZINC ACTIVATED NUCLEAR RECEPTOR PROTEIN"/>
    <property type="match status" value="1"/>
</dbReference>
<feature type="transmembrane region" description="Helical" evidence="4">
    <location>
        <begin position="192"/>
        <end position="212"/>
    </location>
</feature>
<name>A0AAN5CKX4_9BILA</name>
<keyword evidence="3" id="KW-0675">Receptor</keyword>
<keyword evidence="2" id="KW-0804">Transcription</keyword>
<keyword evidence="1" id="KW-0805">Transcription regulation</keyword>
<keyword evidence="4" id="KW-0812">Transmembrane</keyword>
<dbReference type="GO" id="GO:0005634">
    <property type="term" value="C:nucleus"/>
    <property type="evidence" value="ECO:0007669"/>
    <property type="project" value="TreeGrafter"/>
</dbReference>
<evidence type="ECO:0000256" key="2">
    <source>
        <dbReference type="ARBA" id="ARBA00023163"/>
    </source>
</evidence>
<dbReference type="InterPro" id="IPR035500">
    <property type="entry name" value="NHR-like_dom_sf"/>
</dbReference>
<evidence type="ECO:0000313" key="6">
    <source>
        <dbReference type="EMBL" id="GMR46340.1"/>
    </source>
</evidence>
<feature type="non-terminal residue" evidence="6">
    <location>
        <position position="1"/>
    </location>
</feature>
<reference evidence="7" key="1">
    <citation type="submission" date="2022-10" db="EMBL/GenBank/DDBJ databases">
        <title>Genome assembly of Pristionchus species.</title>
        <authorList>
            <person name="Yoshida K."/>
            <person name="Sommer R.J."/>
        </authorList>
    </citation>
    <scope>NUCLEOTIDE SEQUENCE [LARGE SCALE GENOMIC DNA]</scope>
    <source>
        <strain evidence="7">RS5460</strain>
    </source>
</reference>
<dbReference type="GO" id="GO:0003700">
    <property type="term" value="F:DNA-binding transcription factor activity"/>
    <property type="evidence" value="ECO:0007669"/>
    <property type="project" value="TreeGrafter"/>
</dbReference>
<gene>
    <name evidence="6" type="ORF">PMAYCL1PPCAC_16535</name>
</gene>
<evidence type="ECO:0000256" key="4">
    <source>
        <dbReference type="SAM" id="Phobius"/>
    </source>
</evidence>
<feature type="domain" description="NR LBD" evidence="5">
    <location>
        <begin position="16"/>
        <end position="188"/>
    </location>
</feature>
<protein>
    <recommendedName>
        <fullName evidence="5">NR LBD domain-containing protein</fullName>
    </recommendedName>
</protein>
<dbReference type="EMBL" id="BTRK01000004">
    <property type="protein sequence ID" value="GMR46340.1"/>
    <property type="molecule type" value="Genomic_DNA"/>
</dbReference>
<dbReference type="Proteomes" id="UP001328107">
    <property type="component" value="Unassembled WGS sequence"/>
</dbReference>
<evidence type="ECO:0000256" key="1">
    <source>
        <dbReference type="ARBA" id="ARBA00023015"/>
    </source>
</evidence>
<dbReference type="SUPFAM" id="SSF48508">
    <property type="entry name" value="Nuclear receptor ligand-binding domain"/>
    <property type="match status" value="1"/>
</dbReference>
<dbReference type="AlphaFoldDB" id="A0AAN5CKX4"/>
<dbReference type="Pfam" id="PF00104">
    <property type="entry name" value="Hormone_recep"/>
    <property type="match status" value="1"/>
</dbReference>
<dbReference type="InterPro" id="IPR000536">
    <property type="entry name" value="Nucl_hrmn_rcpt_lig-bd"/>
</dbReference>
<evidence type="ECO:0000313" key="7">
    <source>
        <dbReference type="Proteomes" id="UP001328107"/>
    </source>
</evidence>
<dbReference type="PANTHER" id="PTHR46011">
    <property type="entry name" value="NUCLEAR HORMONE RECEPTOR FAMILY MEMBER NHR-86-RELATED"/>
    <property type="match status" value="1"/>
</dbReference>
<sequence>YSMTFPHVNIAREAFMEFANTAFDEFRSLNECDKDTAYRTSYYFPGDMEMFFHLIFPKMRNMYRTLSGYTTFYRLSELDQLFEKCPDNIDKPNLIREVKRSLAQSTNMVRKQFESVKPSDFEFLSLYGLAFWSDKVMEHGEPLTSLANRIRSEIMRELHCYYATSGIADYASRVGHLFCLLVNCQHYSLERFFISSSSFVAFIFVSILYSIIFM</sequence>
<comment type="caution">
    <text evidence="6">The sequence shown here is derived from an EMBL/GenBank/DDBJ whole genome shotgun (WGS) entry which is preliminary data.</text>
</comment>
<evidence type="ECO:0000259" key="5">
    <source>
        <dbReference type="Pfam" id="PF00104"/>
    </source>
</evidence>